<protein>
    <submittedName>
        <fullName evidence="1">Uncharacterized protein</fullName>
    </submittedName>
</protein>
<evidence type="ECO:0000313" key="2">
    <source>
        <dbReference type="Proteomes" id="UP001500653"/>
    </source>
</evidence>
<comment type="caution">
    <text evidence="1">The sequence shown here is derived from an EMBL/GenBank/DDBJ whole genome shotgun (WGS) entry which is preliminary data.</text>
</comment>
<evidence type="ECO:0000313" key="1">
    <source>
        <dbReference type="EMBL" id="GAA1231850.1"/>
    </source>
</evidence>
<dbReference type="Proteomes" id="UP001500653">
    <property type="component" value="Unassembled WGS sequence"/>
</dbReference>
<proteinExistence type="predicted"/>
<dbReference type="EMBL" id="BAAALN010000005">
    <property type="protein sequence ID" value="GAA1231850.1"/>
    <property type="molecule type" value="Genomic_DNA"/>
</dbReference>
<reference evidence="1 2" key="1">
    <citation type="journal article" date="2019" name="Int. J. Syst. Evol. Microbiol.">
        <title>The Global Catalogue of Microorganisms (GCM) 10K type strain sequencing project: providing services to taxonomists for standard genome sequencing and annotation.</title>
        <authorList>
            <consortium name="The Broad Institute Genomics Platform"/>
            <consortium name="The Broad Institute Genome Sequencing Center for Infectious Disease"/>
            <person name="Wu L."/>
            <person name="Ma J."/>
        </authorList>
    </citation>
    <scope>NUCLEOTIDE SEQUENCE [LARGE SCALE GENOMIC DNA]</scope>
    <source>
        <strain evidence="1 2">JCM 13023</strain>
    </source>
</reference>
<organism evidence="1 2">
    <name type="scientific">Prauserella halophila</name>
    <dbReference type="NCBI Taxonomy" id="185641"/>
    <lineage>
        <taxon>Bacteria</taxon>
        <taxon>Bacillati</taxon>
        <taxon>Actinomycetota</taxon>
        <taxon>Actinomycetes</taxon>
        <taxon>Pseudonocardiales</taxon>
        <taxon>Pseudonocardiaceae</taxon>
        <taxon>Prauserella</taxon>
    </lineage>
</organism>
<sequence>MFLPETDLFPDADVRAVFPGAGCFHNGGGAMAPVRATMTGTAATHDEDTAATWMTCAPDLVEHVVTDESFAAGRSEGVFDSVCGARVVAASMLSAPRTRCSICRHRVTAPHYYSDDEGMTPRQKPGRVRRLLGRWFR</sequence>
<gene>
    <name evidence="1" type="ORF">GCM10009676_13640</name>
</gene>
<keyword evidence="2" id="KW-1185">Reference proteome</keyword>
<accession>A0ABN1W1Z2</accession>
<name>A0ABN1W1Z2_9PSEU</name>